<dbReference type="SMART" id="SM00418">
    <property type="entry name" value="HTH_ARSR"/>
    <property type="match status" value="1"/>
</dbReference>
<gene>
    <name evidence="2" type="ORF">SAMN02745166_04800</name>
</gene>
<name>A0A1T4Z183_9BACT</name>
<protein>
    <submittedName>
        <fullName evidence="2">Transcriptional regulator, ArsR family</fullName>
    </submittedName>
</protein>
<organism evidence="2 3">
    <name type="scientific">Prosthecobacter debontii</name>
    <dbReference type="NCBI Taxonomy" id="48467"/>
    <lineage>
        <taxon>Bacteria</taxon>
        <taxon>Pseudomonadati</taxon>
        <taxon>Verrucomicrobiota</taxon>
        <taxon>Verrucomicrobiia</taxon>
        <taxon>Verrucomicrobiales</taxon>
        <taxon>Verrucomicrobiaceae</taxon>
        <taxon>Prosthecobacter</taxon>
    </lineage>
</organism>
<dbReference type="Pfam" id="PF12840">
    <property type="entry name" value="HTH_20"/>
    <property type="match status" value="1"/>
</dbReference>
<dbReference type="STRING" id="48467.SAMN02745166_04800"/>
<dbReference type="GO" id="GO:0003700">
    <property type="term" value="F:DNA-binding transcription factor activity"/>
    <property type="evidence" value="ECO:0007669"/>
    <property type="project" value="InterPro"/>
</dbReference>
<feature type="domain" description="HTH arsR-type" evidence="1">
    <location>
        <begin position="1"/>
        <end position="94"/>
    </location>
</feature>
<evidence type="ECO:0000259" key="1">
    <source>
        <dbReference type="PROSITE" id="PS50987"/>
    </source>
</evidence>
<dbReference type="OrthoDB" id="9799175at2"/>
<proteinExistence type="predicted"/>
<reference evidence="3" key="1">
    <citation type="submission" date="2017-02" db="EMBL/GenBank/DDBJ databases">
        <authorList>
            <person name="Varghese N."/>
            <person name="Submissions S."/>
        </authorList>
    </citation>
    <scope>NUCLEOTIDE SEQUENCE [LARGE SCALE GENOMIC DNA]</scope>
    <source>
        <strain evidence="3">ATCC 700200</strain>
    </source>
</reference>
<dbReference type="RefSeq" id="WP_078815913.1">
    <property type="nucleotide sequence ID" value="NZ_FUYE01000024.1"/>
</dbReference>
<dbReference type="AlphaFoldDB" id="A0A1T4Z183"/>
<dbReference type="PROSITE" id="PS50987">
    <property type="entry name" value="HTH_ARSR_2"/>
    <property type="match status" value="1"/>
</dbReference>
<dbReference type="InterPro" id="IPR001845">
    <property type="entry name" value="HTH_ArsR_DNA-bd_dom"/>
</dbReference>
<dbReference type="EMBL" id="FUYE01000024">
    <property type="protein sequence ID" value="SKB07797.1"/>
    <property type="molecule type" value="Genomic_DNA"/>
</dbReference>
<dbReference type="InterPro" id="IPR036388">
    <property type="entry name" value="WH-like_DNA-bd_sf"/>
</dbReference>
<evidence type="ECO:0000313" key="2">
    <source>
        <dbReference type="EMBL" id="SKB07797.1"/>
    </source>
</evidence>
<dbReference type="SUPFAM" id="SSF46785">
    <property type="entry name" value="Winged helix' DNA-binding domain"/>
    <property type="match status" value="1"/>
</dbReference>
<dbReference type="Proteomes" id="UP000190774">
    <property type="component" value="Unassembled WGS sequence"/>
</dbReference>
<dbReference type="PRINTS" id="PR00778">
    <property type="entry name" value="HTHARSR"/>
</dbReference>
<dbReference type="CDD" id="cd00090">
    <property type="entry name" value="HTH_ARSR"/>
    <property type="match status" value="1"/>
</dbReference>
<sequence>MDEYVPTLDHTFSALAHPTRRDMLKLLVREPVRVTDLAAQFDCSLNVASKHILSLERAGLVKREQKGREHWLRLDAAPLSEAFDFVQRYHHLWEQQLDRLGSYLNTMAEQTEGSSSKAKSKISLA</sequence>
<evidence type="ECO:0000313" key="3">
    <source>
        <dbReference type="Proteomes" id="UP000190774"/>
    </source>
</evidence>
<dbReference type="Gene3D" id="1.10.10.10">
    <property type="entry name" value="Winged helix-like DNA-binding domain superfamily/Winged helix DNA-binding domain"/>
    <property type="match status" value="1"/>
</dbReference>
<dbReference type="InterPro" id="IPR036390">
    <property type="entry name" value="WH_DNA-bd_sf"/>
</dbReference>
<dbReference type="PANTHER" id="PTHR38600:SF2">
    <property type="entry name" value="SLL0088 PROTEIN"/>
    <property type="match status" value="1"/>
</dbReference>
<accession>A0A1T4Z183</accession>
<keyword evidence="3" id="KW-1185">Reference proteome</keyword>
<dbReference type="InterPro" id="IPR011991">
    <property type="entry name" value="ArsR-like_HTH"/>
</dbReference>
<dbReference type="NCBIfam" id="NF033788">
    <property type="entry name" value="HTH_metalloreg"/>
    <property type="match status" value="1"/>
</dbReference>
<dbReference type="PANTHER" id="PTHR38600">
    <property type="entry name" value="TRANSCRIPTIONAL REGULATORY PROTEIN"/>
    <property type="match status" value="1"/>
</dbReference>